<organism evidence="2 3">
    <name type="scientific">Lentzea albidocapillata</name>
    <dbReference type="NCBI Taxonomy" id="40571"/>
    <lineage>
        <taxon>Bacteria</taxon>
        <taxon>Bacillati</taxon>
        <taxon>Actinomycetota</taxon>
        <taxon>Actinomycetes</taxon>
        <taxon>Pseudonocardiales</taxon>
        <taxon>Pseudonocardiaceae</taxon>
        <taxon>Lentzea</taxon>
    </lineage>
</organism>
<dbReference type="AlphaFoldDB" id="A0A1W2FQJ7"/>
<keyword evidence="3" id="KW-1185">Reference proteome</keyword>
<evidence type="ECO:0000313" key="3">
    <source>
        <dbReference type="Proteomes" id="UP000192840"/>
    </source>
</evidence>
<name>A0A1W2FQJ7_9PSEU</name>
<dbReference type="STRING" id="40571.SAMN05660733_07675"/>
<evidence type="ECO:0000313" key="2">
    <source>
        <dbReference type="EMBL" id="SMD24211.1"/>
    </source>
</evidence>
<feature type="compositionally biased region" description="Pro residues" evidence="1">
    <location>
        <begin position="1"/>
        <end position="13"/>
    </location>
</feature>
<feature type="region of interest" description="Disordered" evidence="1">
    <location>
        <begin position="1"/>
        <end position="79"/>
    </location>
</feature>
<dbReference type="Proteomes" id="UP000192840">
    <property type="component" value="Unassembled WGS sequence"/>
</dbReference>
<accession>A0A1W2FQJ7</accession>
<evidence type="ECO:0000256" key="1">
    <source>
        <dbReference type="SAM" id="MobiDB-lite"/>
    </source>
</evidence>
<gene>
    <name evidence="2" type="ORF">SAMN05660733_07675</name>
</gene>
<protein>
    <submittedName>
        <fullName evidence="2">Uncharacterized protein</fullName>
    </submittedName>
</protein>
<dbReference type="EMBL" id="FWYC01000021">
    <property type="protein sequence ID" value="SMD24211.1"/>
    <property type="molecule type" value="Genomic_DNA"/>
</dbReference>
<sequence>MTAPSPVPDPPMPAEMLAPLMQGEQRAEDGGVLPPTEYTQVSCPVAPGSEPGSTSLVSDPQDAAGRPAAVQGQADQPAG</sequence>
<reference evidence="3" key="1">
    <citation type="submission" date="2017-04" db="EMBL/GenBank/DDBJ databases">
        <authorList>
            <person name="Varghese N."/>
            <person name="Submissions S."/>
        </authorList>
    </citation>
    <scope>NUCLEOTIDE SEQUENCE [LARGE SCALE GENOMIC DNA]</scope>
    <source>
        <strain evidence="3">DSM 44073</strain>
    </source>
</reference>
<proteinExistence type="predicted"/>
<dbReference type="RefSeq" id="WP_144065732.1">
    <property type="nucleotide sequence ID" value="NZ_FWYC01000021.1"/>
</dbReference>